<feature type="signal peptide" evidence="1">
    <location>
        <begin position="1"/>
        <end position="17"/>
    </location>
</feature>
<dbReference type="AlphaFoldDB" id="A0A1I7SSM2"/>
<dbReference type="PANTHER" id="PTHR35572">
    <property type="entry name" value="PROTEIN CBG04538-RELATED"/>
    <property type="match status" value="1"/>
</dbReference>
<reference evidence="6" key="1">
    <citation type="submission" date="2016-11" db="UniProtKB">
        <authorList>
            <consortium name="WormBaseParasite"/>
        </authorList>
    </citation>
    <scope>IDENTIFICATION</scope>
</reference>
<reference evidence="3" key="2">
    <citation type="submission" date="2020-09" db="EMBL/GenBank/DDBJ databases">
        <authorList>
            <person name="Kikuchi T."/>
        </authorList>
    </citation>
    <scope>NUCLEOTIDE SEQUENCE</scope>
    <source>
        <strain evidence="3">Ka4C1</strain>
    </source>
</reference>
<dbReference type="EMBL" id="CAJFCV020000002">
    <property type="protein sequence ID" value="CAG9097408.1"/>
    <property type="molecule type" value="Genomic_DNA"/>
</dbReference>
<dbReference type="EMBL" id="CAJFDI010000002">
    <property type="protein sequence ID" value="CAD5215505.1"/>
    <property type="molecule type" value="Genomic_DNA"/>
</dbReference>
<feature type="domain" description="Abnormal cell migration protein 18-like fibronectin type I" evidence="2">
    <location>
        <begin position="95"/>
        <end position="164"/>
    </location>
</feature>
<organism evidence="4 6">
    <name type="scientific">Bursaphelenchus xylophilus</name>
    <name type="common">Pinewood nematode worm</name>
    <name type="synonym">Aphelenchoides xylophilus</name>
    <dbReference type="NCBI Taxonomy" id="6326"/>
    <lineage>
        <taxon>Eukaryota</taxon>
        <taxon>Metazoa</taxon>
        <taxon>Ecdysozoa</taxon>
        <taxon>Nematoda</taxon>
        <taxon>Chromadorea</taxon>
        <taxon>Rhabditida</taxon>
        <taxon>Tylenchina</taxon>
        <taxon>Tylenchomorpha</taxon>
        <taxon>Aphelenchoidea</taxon>
        <taxon>Aphelenchoididae</taxon>
        <taxon>Bursaphelenchus</taxon>
    </lineage>
</organism>
<dbReference type="eggNOG" id="ENOG502SAVS">
    <property type="taxonomic scope" value="Eukaryota"/>
</dbReference>
<dbReference type="OrthoDB" id="5911931at2759"/>
<keyword evidence="5" id="KW-1185">Reference proteome</keyword>
<evidence type="ECO:0000313" key="4">
    <source>
        <dbReference type="Proteomes" id="UP000095284"/>
    </source>
</evidence>
<keyword evidence="1" id="KW-0732">Signal</keyword>
<feature type="domain" description="Abnormal cell migration protein 18-like fibronectin type I" evidence="2">
    <location>
        <begin position="171"/>
        <end position="238"/>
    </location>
</feature>
<proteinExistence type="predicted"/>
<dbReference type="Proteomes" id="UP000095284">
    <property type="component" value="Unplaced"/>
</dbReference>
<dbReference type="PANTHER" id="PTHR35572:SF3">
    <property type="entry name" value="ABNORMAL CELL MIGRATION PROTEIN 18"/>
    <property type="match status" value="1"/>
</dbReference>
<evidence type="ECO:0000313" key="6">
    <source>
        <dbReference type="WBParaSite" id="BXY_1603900.1"/>
    </source>
</evidence>
<dbReference type="Proteomes" id="UP000659654">
    <property type="component" value="Unassembled WGS sequence"/>
</dbReference>
<evidence type="ECO:0000259" key="2">
    <source>
        <dbReference type="Pfam" id="PF23003"/>
    </source>
</evidence>
<dbReference type="InterPro" id="IPR040282">
    <property type="entry name" value="Mig-18-like"/>
</dbReference>
<evidence type="ECO:0000256" key="1">
    <source>
        <dbReference type="SAM" id="SignalP"/>
    </source>
</evidence>
<dbReference type="Pfam" id="PF23003">
    <property type="entry name" value="Fn1_2"/>
    <property type="match status" value="2"/>
</dbReference>
<protein>
    <submittedName>
        <fullName evidence="3">(pine wood nematode) hypothetical protein</fullName>
    </submittedName>
</protein>
<evidence type="ECO:0000313" key="3">
    <source>
        <dbReference type="EMBL" id="CAD5215505.1"/>
    </source>
</evidence>
<feature type="chain" id="PRO_5035360200" evidence="1">
    <location>
        <begin position="18"/>
        <end position="350"/>
    </location>
</feature>
<name>A0A1I7SSM2_BURXY</name>
<accession>A0A1I7SSM2</accession>
<evidence type="ECO:0000313" key="5">
    <source>
        <dbReference type="Proteomes" id="UP000659654"/>
    </source>
</evidence>
<dbReference type="InterPro" id="IPR055119">
    <property type="entry name" value="Mig18_Fn1"/>
</dbReference>
<dbReference type="Proteomes" id="UP000582659">
    <property type="component" value="Unassembled WGS sequence"/>
</dbReference>
<sequence length="350" mass="39613">MGLLFVLLVLFTIPVDGEDLKQCWASENGGPARFWPNGEIIFKDEFLFQCFDGNLEPYGCRLSNGEILFLNEQLIVDDKVVKCTYFEYYIDLVEVGCAIDGITVIEGGKSWIKDGVYYICNESRGHYHISPSACVLKESDEMIRIGETVNIHNYTLQCQPSGDGKLKLVSTGCLNNGKRYKIGDQWTEDGFVFYCKKKSNECVKKCVGCSWDNKTLYNGDRFTKDKCVFECVIRPERHIQDPVGCLFNGIEKVVGCMWKENMGSFRTELTCASDGEKSEVIVNGCHYPQGEYDLFFIPSESYAIFNDGQRQMVAACRGNKNDVSTFQLETFTVDELPFRTKGLTQVEPQG</sequence>
<gene>
    <name evidence="3" type="ORF">BXYJ_LOCUS4063</name>
</gene>
<dbReference type="WBParaSite" id="BXY_1603900.1">
    <property type="protein sequence ID" value="BXY_1603900.1"/>
    <property type="gene ID" value="BXY_1603900"/>
</dbReference>